<dbReference type="InterPro" id="IPR003795">
    <property type="entry name" value="DUF192"/>
</dbReference>
<evidence type="ECO:0000313" key="2">
    <source>
        <dbReference type="Proteomes" id="UP000273001"/>
    </source>
</evidence>
<reference evidence="1 2" key="1">
    <citation type="submission" date="2018-09" db="EMBL/GenBank/DDBJ databases">
        <authorList>
            <person name="Li J."/>
        </authorList>
    </citation>
    <scope>NUCLEOTIDE SEQUENCE [LARGE SCALE GENOMIC DNA]</scope>
    <source>
        <strain evidence="1 2">2129</strain>
    </source>
</reference>
<dbReference type="Pfam" id="PF02643">
    <property type="entry name" value="DUF192"/>
    <property type="match status" value="1"/>
</dbReference>
<dbReference type="EMBL" id="CP032514">
    <property type="protein sequence ID" value="AYD90575.1"/>
    <property type="molecule type" value="Genomic_DNA"/>
</dbReference>
<sequence length="158" mass="16171">MPRTTPTWSAVATSPLPRLAVDGKVTDLPVWTARSRSERRTGLLGTDGIDGAVWITRCSWVHCWGMRYPIDVVYIARSGEVLAVAPLAPGRVGLPRPRAAAVVEMAQGQAARAGVAPGAVLSSVVLADPAGAVDPAGLTGPCGAADAARCGNVAVQGH</sequence>
<gene>
    <name evidence="1" type="ORF">D5R93_12255</name>
</gene>
<dbReference type="InterPro" id="IPR038695">
    <property type="entry name" value="Saro_0823-like_sf"/>
</dbReference>
<dbReference type="RefSeq" id="WP_119835490.1">
    <property type="nucleotide sequence ID" value="NZ_CP032514.1"/>
</dbReference>
<name>A0ABN5PU84_9ACTO</name>
<protein>
    <submittedName>
        <fullName evidence="1">DUF192 domain-containing protein</fullName>
    </submittedName>
</protein>
<organism evidence="1 2">
    <name type="scientific">Actinomyces lilanjuaniae</name>
    <dbReference type="NCBI Taxonomy" id="2321394"/>
    <lineage>
        <taxon>Bacteria</taxon>
        <taxon>Bacillati</taxon>
        <taxon>Actinomycetota</taxon>
        <taxon>Actinomycetes</taxon>
        <taxon>Actinomycetales</taxon>
        <taxon>Actinomycetaceae</taxon>
        <taxon>Actinomyces</taxon>
    </lineage>
</organism>
<dbReference type="Gene3D" id="2.60.120.1140">
    <property type="entry name" value="Protein of unknown function DUF192"/>
    <property type="match status" value="1"/>
</dbReference>
<evidence type="ECO:0000313" key="1">
    <source>
        <dbReference type="EMBL" id="AYD90575.1"/>
    </source>
</evidence>
<proteinExistence type="predicted"/>
<accession>A0ABN5PU84</accession>
<dbReference type="Proteomes" id="UP000273001">
    <property type="component" value="Chromosome"/>
</dbReference>
<keyword evidence="2" id="KW-1185">Reference proteome</keyword>